<feature type="region of interest" description="Disordered" evidence="1">
    <location>
        <begin position="53"/>
        <end position="84"/>
    </location>
</feature>
<accession>A0A4C1ULL6</accession>
<protein>
    <recommendedName>
        <fullName evidence="4">Reverse transcriptase domain-containing protein</fullName>
    </recommendedName>
</protein>
<dbReference type="AlphaFoldDB" id="A0A4C1ULL6"/>
<evidence type="ECO:0000313" key="2">
    <source>
        <dbReference type="EMBL" id="GBP27338.1"/>
    </source>
</evidence>
<evidence type="ECO:0000256" key="1">
    <source>
        <dbReference type="SAM" id="MobiDB-lite"/>
    </source>
</evidence>
<reference evidence="2 3" key="1">
    <citation type="journal article" date="2019" name="Commun. Biol.">
        <title>The bagworm genome reveals a unique fibroin gene that provides high tensile strength.</title>
        <authorList>
            <person name="Kono N."/>
            <person name="Nakamura H."/>
            <person name="Ohtoshi R."/>
            <person name="Tomita M."/>
            <person name="Numata K."/>
            <person name="Arakawa K."/>
        </authorList>
    </citation>
    <scope>NUCLEOTIDE SEQUENCE [LARGE SCALE GENOMIC DNA]</scope>
</reference>
<proteinExistence type="predicted"/>
<feature type="compositionally biased region" description="Polar residues" evidence="1">
    <location>
        <begin position="65"/>
        <end position="84"/>
    </location>
</feature>
<name>A0A4C1ULL6_EUMVA</name>
<evidence type="ECO:0008006" key="4">
    <source>
        <dbReference type="Google" id="ProtNLM"/>
    </source>
</evidence>
<dbReference type="OrthoDB" id="410104at2759"/>
<dbReference type="Proteomes" id="UP000299102">
    <property type="component" value="Unassembled WGS sequence"/>
</dbReference>
<keyword evidence="3" id="KW-1185">Reference proteome</keyword>
<sequence>MKNKKKLKEIYITEDYSKETLEKRKALKPQLIEERKKGNFAYIKYDQLIVKKNTNNKDKRKREISTSPQNDPQPRKQQTLNLSTNKRINAFDMMREKKYPPPSRLVLVGEKDHDPPKKVKNTSDIYKATFNTRSLRTTEKRIKLELAIAEIKWDIIGISEMRIYGEGIEDYGDYILHYKGETPGLITSTLDENQPKEQAGFRSKYSTVDYIHVLRQILQKYNEYNRKYYLGFVDYNKAFDSLEHDYIWEALRSQGVQEKYMRLGSKIDLKAVIDNSCRHTLHCAVALDFFGTSKWSDNGQAASLVEATTAGKETSSRGDRAPAGRGAATRLKAVGTVSENSGGPLPLYLPTFSSSIHYISIGPLPFHQLTSFSMKCSTSIQEAGTAFVTLLGL</sequence>
<dbReference type="EMBL" id="BGZK01000192">
    <property type="protein sequence ID" value="GBP27338.1"/>
    <property type="molecule type" value="Genomic_DNA"/>
</dbReference>
<comment type="caution">
    <text evidence="2">The sequence shown here is derived from an EMBL/GenBank/DDBJ whole genome shotgun (WGS) entry which is preliminary data.</text>
</comment>
<organism evidence="2 3">
    <name type="scientific">Eumeta variegata</name>
    <name type="common">Bagworm moth</name>
    <name type="synonym">Eumeta japonica</name>
    <dbReference type="NCBI Taxonomy" id="151549"/>
    <lineage>
        <taxon>Eukaryota</taxon>
        <taxon>Metazoa</taxon>
        <taxon>Ecdysozoa</taxon>
        <taxon>Arthropoda</taxon>
        <taxon>Hexapoda</taxon>
        <taxon>Insecta</taxon>
        <taxon>Pterygota</taxon>
        <taxon>Neoptera</taxon>
        <taxon>Endopterygota</taxon>
        <taxon>Lepidoptera</taxon>
        <taxon>Glossata</taxon>
        <taxon>Ditrysia</taxon>
        <taxon>Tineoidea</taxon>
        <taxon>Psychidae</taxon>
        <taxon>Oiketicinae</taxon>
        <taxon>Eumeta</taxon>
    </lineage>
</organism>
<gene>
    <name evidence="2" type="ORF">EVAR_18811_1</name>
</gene>
<evidence type="ECO:0000313" key="3">
    <source>
        <dbReference type="Proteomes" id="UP000299102"/>
    </source>
</evidence>
<feature type="compositionally biased region" description="Basic and acidic residues" evidence="1">
    <location>
        <begin position="55"/>
        <end position="64"/>
    </location>
</feature>